<dbReference type="Proteomes" id="UP000249451">
    <property type="component" value="Unassembled WGS sequence"/>
</dbReference>
<accession>A0A2W5B6K3</accession>
<evidence type="ECO:0000259" key="1">
    <source>
        <dbReference type="PROSITE" id="PS51819"/>
    </source>
</evidence>
<dbReference type="InterPro" id="IPR052164">
    <property type="entry name" value="Anthracycline_SecMetBiosynth"/>
</dbReference>
<dbReference type="InterPro" id="IPR029068">
    <property type="entry name" value="Glyas_Bleomycin-R_OHBP_Dase"/>
</dbReference>
<dbReference type="Pfam" id="PF18029">
    <property type="entry name" value="Glyoxalase_6"/>
    <property type="match status" value="1"/>
</dbReference>
<protein>
    <submittedName>
        <fullName evidence="2">Glyoxalase</fullName>
    </submittedName>
</protein>
<dbReference type="InterPro" id="IPR004360">
    <property type="entry name" value="Glyas_Fos-R_dOase_dom"/>
</dbReference>
<dbReference type="PANTHER" id="PTHR33993">
    <property type="entry name" value="GLYOXALASE-RELATED"/>
    <property type="match status" value="1"/>
</dbReference>
<gene>
    <name evidence="2" type="ORF">DI609_05210</name>
</gene>
<feature type="domain" description="VOC" evidence="1">
    <location>
        <begin position="10"/>
        <end position="130"/>
    </location>
</feature>
<dbReference type="EMBL" id="QFNY01000098">
    <property type="protein sequence ID" value="PZP01028.1"/>
    <property type="molecule type" value="Genomic_DNA"/>
</dbReference>
<reference evidence="2 3" key="1">
    <citation type="submission" date="2017-11" db="EMBL/GenBank/DDBJ databases">
        <title>Infants hospitalized years apart are colonized by the same room-sourced microbial strains.</title>
        <authorList>
            <person name="Brooks B."/>
            <person name="Olm M.R."/>
            <person name="Firek B.A."/>
            <person name="Baker R."/>
            <person name="Thomas B.C."/>
            <person name="Morowitz M.J."/>
            <person name="Banfield J.F."/>
        </authorList>
    </citation>
    <scope>NUCLEOTIDE SEQUENCE [LARGE SCALE GENOMIC DNA]</scope>
    <source>
        <strain evidence="2">S2_012_000_R3_87</strain>
    </source>
</reference>
<dbReference type="SUPFAM" id="SSF54593">
    <property type="entry name" value="Glyoxalase/Bleomycin resistance protein/Dihydroxybiphenyl dioxygenase"/>
    <property type="match status" value="2"/>
</dbReference>
<dbReference type="InterPro" id="IPR041581">
    <property type="entry name" value="Glyoxalase_6"/>
</dbReference>
<feature type="domain" description="VOC" evidence="1">
    <location>
        <begin position="145"/>
        <end position="258"/>
    </location>
</feature>
<dbReference type="PROSITE" id="PS51819">
    <property type="entry name" value="VOC"/>
    <property type="match status" value="2"/>
</dbReference>
<evidence type="ECO:0000313" key="3">
    <source>
        <dbReference type="Proteomes" id="UP000249451"/>
    </source>
</evidence>
<dbReference type="InterPro" id="IPR037523">
    <property type="entry name" value="VOC_core"/>
</dbReference>
<sequence length="277" mass="29908">MPAMQAQPGMPLWLDLATTDIDTAKRFYAELVGWEYREHGQGYAVATKNGMPVAGIGAIPEEKISMWGLALYTPNVTVAHNAAVNAGARSVLEPRVLGAPEGEGADGETDRGEMAVVIDPSGAAIGLKNPADEHALFAAGEPGTPVWHELMVGQGWDETLEFYHELAGWDIRVDKNSDGSRYALGEFEGAALVGLWDTQQMQLPSMWTLYLGVADIDVAVDTARGLGAQIIREPYDSEFGRVATITDPTGALLNLTEVEEYVPDETEDFEPDLFADL</sequence>
<name>A0A2W5B6K3_9CORY</name>
<dbReference type="AlphaFoldDB" id="A0A2W5B6K3"/>
<dbReference type="PANTHER" id="PTHR33993:SF14">
    <property type="entry name" value="GB|AAF24581.1"/>
    <property type="match status" value="1"/>
</dbReference>
<evidence type="ECO:0000313" key="2">
    <source>
        <dbReference type="EMBL" id="PZP01028.1"/>
    </source>
</evidence>
<organism evidence="2 3">
    <name type="scientific">Corynebacterium urealyticum</name>
    <dbReference type="NCBI Taxonomy" id="43771"/>
    <lineage>
        <taxon>Bacteria</taxon>
        <taxon>Bacillati</taxon>
        <taxon>Actinomycetota</taxon>
        <taxon>Actinomycetes</taxon>
        <taxon>Mycobacteriales</taxon>
        <taxon>Corynebacteriaceae</taxon>
        <taxon>Corynebacterium</taxon>
    </lineage>
</organism>
<comment type="caution">
    <text evidence="2">The sequence shown here is derived from an EMBL/GenBank/DDBJ whole genome shotgun (WGS) entry which is preliminary data.</text>
</comment>
<proteinExistence type="predicted"/>
<dbReference type="Gene3D" id="3.10.180.10">
    <property type="entry name" value="2,3-Dihydroxybiphenyl 1,2-Dioxygenase, domain 1"/>
    <property type="match status" value="2"/>
</dbReference>
<dbReference type="Pfam" id="PF00903">
    <property type="entry name" value="Glyoxalase"/>
    <property type="match status" value="1"/>
</dbReference>